<evidence type="ECO:0000313" key="10">
    <source>
        <dbReference type="EMBL" id="GAA1799733.1"/>
    </source>
</evidence>
<evidence type="ECO:0000256" key="5">
    <source>
        <dbReference type="ARBA" id="ARBA00022692"/>
    </source>
</evidence>
<evidence type="ECO:0000256" key="2">
    <source>
        <dbReference type="ARBA" id="ARBA00009773"/>
    </source>
</evidence>
<keyword evidence="4" id="KW-1003">Cell membrane</keyword>
<organism evidence="10 11">
    <name type="scientific">Leucobacter iarius</name>
    <dbReference type="NCBI Taxonomy" id="333963"/>
    <lineage>
        <taxon>Bacteria</taxon>
        <taxon>Bacillati</taxon>
        <taxon>Actinomycetota</taxon>
        <taxon>Actinomycetes</taxon>
        <taxon>Micrococcales</taxon>
        <taxon>Microbacteriaceae</taxon>
        <taxon>Leucobacter</taxon>
    </lineage>
</organism>
<feature type="transmembrane region" description="Helical" evidence="9">
    <location>
        <begin position="281"/>
        <end position="302"/>
    </location>
</feature>
<evidence type="ECO:0000256" key="4">
    <source>
        <dbReference type="ARBA" id="ARBA00022475"/>
    </source>
</evidence>
<keyword evidence="6 9" id="KW-1133">Transmembrane helix</keyword>
<evidence type="ECO:0000256" key="9">
    <source>
        <dbReference type="SAM" id="Phobius"/>
    </source>
</evidence>
<dbReference type="RefSeq" id="WP_344033525.1">
    <property type="nucleotide sequence ID" value="NZ_BAAAOB010000006.1"/>
</dbReference>
<dbReference type="EMBL" id="BAAAOB010000006">
    <property type="protein sequence ID" value="GAA1799733.1"/>
    <property type="molecule type" value="Genomic_DNA"/>
</dbReference>
<evidence type="ECO:0000256" key="3">
    <source>
        <dbReference type="ARBA" id="ARBA00022448"/>
    </source>
</evidence>
<dbReference type="PANTHER" id="PTHR21716">
    <property type="entry name" value="TRANSMEMBRANE PROTEIN"/>
    <property type="match status" value="1"/>
</dbReference>
<feature type="transmembrane region" description="Helical" evidence="9">
    <location>
        <begin position="223"/>
        <end position="249"/>
    </location>
</feature>
<reference evidence="10 11" key="1">
    <citation type="journal article" date="2019" name="Int. J. Syst. Evol. Microbiol.">
        <title>The Global Catalogue of Microorganisms (GCM) 10K type strain sequencing project: providing services to taxonomists for standard genome sequencing and annotation.</title>
        <authorList>
            <consortium name="The Broad Institute Genomics Platform"/>
            <consortium name="The Broad Institute Genome Sequencing Center for Infectious Disease"/>
            <person name="Wu L."/>
            <person name="Ma J."/>
        </authorList>
    </citation>
    <scope>NUCLEOTIDE SEQUENCE [LARGE SCALE GENOMIC DNA]</scope>
    <source>
        <strain evidence="10 11">JCM 14736</strain>
    </source>
</reference>
<keyword evidence="3" id="KW-0813">Transport</keyword>
<comment type="similarity">
    <text evidence="2">Belongs to the autoinducer-2 exporter (AI-2E) (TC 2.A.86) family.</text>
</comment>
<sequence>MSKMPWRRSRPAERPSASSSASEAAERAHLLDSHPQVVHADIEQMDAETRKMYRDARNAAIETREQDAREKRTREFVVRAPFQLGFVITLGVLAALLVGAMVSELTTIIMYVVGALFIALGLDPVVRWLERKGIKRPLGIGIVFGSFILIIAGIFALVIPMLSNQVAQLVRSAPSYFNDIQNQPWFKDFHARFDGLVDLDGLLKMGQDFVAKPENWAQFAGGVWQASIGIANGITAAIIVLILSLYFLASLQAIKRGFYTLVPRSGRAKVMDITEQVTKSVGGYVNGMVILALINAVLGFIMMTIVGVPFAGLVAVGVFFLALIPLVGSLMATVLVAAVALFNSPGAALAAAIYYLIYMQLEAYLLTPRIMNRVVSVPGSLVVIGALAGGTLLGLLGALISIPVTAMVLMIVKQVWVPRQELH</sequence>
<dbReference type="Proteomes" id="UP001500851">
    <property type="component" value="Unassembled WGS sequence"/>
</dbReference>
<dbReference type="InterPro" id="IPR002549">
    <property type="entry name" value="AI-2E-like"/>
</dbReference>
<evidence type="ECO:0000256" key="7">
    <source>
        <dbReference type="ARBA" id="ARBA00023136"/>
    </source>
</evidence>
<dbReference type="Pfam" id="PF01594">
    <property type="entry name" value="AI-2E_transport"/>
    <property type="match status" value="1"/>
</dbReference>
<feature type="transmembrane region" description="Helical" evidence="9">
    <location>
        <begin position="108"/>
        <end position="126"/>
    </location>
</feature>
<dbReference type="PANTHER" id="PTHR21716:SF53">
    <property type="entry name" value="PERMEASE PERM-RELATED"/>
    <property type="match status" value="1"/>
</dbReference>
<feature type="transmembrane region" description="Helical" evidence="9">
    <location>
        <begin position="308"/>
        <end position="327"/>
    </location>
</feature>
<feature type="compositionally biased region" description="Low complexity" evidence="8">
    <location>
        <begin position="14"/>
        <end position="23"/>
    </location>
</feature>
<comment type="subcellular location">
    <subcellularLocation>
        <location evidence="1">Cell membrane</location>
        <topology evidence="1">Multi-pass membrane protein</topology>
    </subcellularLocation>
</comment>
<feature type="transmembrane region" description="Helical" evidence="9">
    <location>
        <begin position="334"/>
        <end position="361"/>
    </location>
</feature>
<evidence type="ECO:0000256" key="8">
    <source>
        <dbReference type="SAM" id="MobiDB-lite"/>
    </source>
</evidence>
<gene>
    <name evidence="10" type="ORF">GCM10009768_30890</name>
</gene>
<evidence type="ECO:0000256" key="6">
    <source>
        <dbReference type="ARBA" id="ARBA00022989"/>
    </source>
</evidence>
<proteinExistence type="inferred from homology"/>
<protein>
    <recommendedName>
        <fullName evidence="12">AI-2E family transporter</fullName>
    </recommendedName>
</protein>
<evidence type="ECO:0008006" key="12">
    <source>
        <dbReference type="Google" id="ProtNLM"/>
    </source>
</evidence>
<evidence type="ECO:0000313" key="11">
    <source>
        <dbReference type="Proteomes" id="UP001500851"/>
    </source>
</evidence>
<feature type="transmembrane region" description="Helical" evidence="9">
    <location>
        <begin position="138"/>
        <end position="162"/>
    </location>
</feature>
<name>A0ABN2LUG9_9MICO</name>
<keyword evidence="5 9" id="KW-0812">Transmembrane</keyword>
<accession>A0ABN2LUG9</accession>
<feature type="transmembrane region" description="Helical" evidence="9">
    <location>
        <begin position="381"/>
        <end position="412"/>
    </location>
</feature>
<comment type="caution">
    <text evidence="10">The sequence shown here is derived from an EMBL/GenBank/DDBJ whole genome shotgun (WGS) entry which is preliminary data.</text>
</comment>
<evidence type="ECO:0000256" key="1">
    <source>
        <dbReference type="ARBA" id="ARBA00004651"/>
    </source>
</evidence>
<feature type="region of interest" description="Disordered" evidence="8">
    <location>
        <begin position="1"/>
        <end position="35"/>
    </location>
</feature>
<keyword evidence="11" id="KW-1185">Reference proteome</keyword>
<feature type="transmembrane region" description="Helical" evidence="9">
    <location>
        <begin position="76"/>
        <end position="102"/>
    </location>
</feature>
<keyword evidence="7 9" id="KW-0472">Membrane</keyword>